<dbReference type="InterPro" id="IPR035901">
    <property type="entry name" value="GIY-YIG_endonuc_sf"/>
</dbReference>
<dbReference type="EMBL" id="VSSQ01103580">
    <property type="protein sequence ID" value="MPN44452.1"/>
    <property type="molecule type" value="Genomic_DNA"/>
</dbReference>
<dbReference type="CDD" id="cd10451">
    <property type="entry name" value="GIY-YIG_LuxR_like"/>
    <property type="match status" value="1"/>
</dbReference>
<organism evidence="1">
    <name type="scientific">bioreactor metagenome</name>
    <dbReference type="NCBI Taxonomy" id="1076179"/>
    <lineage>
        <taxon>unclassified sequences</taxon>
        <taxon>metagenomes</taxon>
        <taxon>ecological metagenomes</taxon>
    </lineage>
</organism>
<dbReference type="AlphaFoldDB" id="A0A645I122"/>
<gene>
    <name evidence="1" type="ORF">SDC9_192017</name>
</gene>
<comment type="caution">
    <text evidence="1">The sequence shown here is derived from an EMBL/GenBank/DDBJ whole genome shotgun (WGS) entry which is preliminary data.</text>
</comment>
<proteinExistence type="predicted"/>
<reference evidence="1" key="1">
    <citation type="submission" date="2019-08" db="EMBL/GenBank/DDBJ databases">
        <authorList>
            <person name="Kucharzyk K."/>
            <person name="Murdoch R.W."/>
            <person name="Higgins S."/>
            <person name="Loffler F."/>
        </authorList>
    </citation>
    <scope>NUCLEOTIDE SEQUENCE</scope>
</reference>
<evidence type="ECO:0000313" key="1">
    <source>
        <dbReference type="EMBL" id="MPN44452.1"/>
    </source>
</evidence>
<name>A0A645I122_9ZZZZ</name>
<protein>
    <recommendedName>
        <fullName evidence="2">GIY-YIG domain-containing protein</fullName>
    </recommendedName>
</protein>
<sequence length="116" mass="13734">MERKKELKELYKNMKTDMGLFIIKANFNNKCYIEGTKDLKGTINSTKFKLDLGNHPNKELQQQWKDQGESDFTIEILDKLEYDKDESKVDYSDELNILKLIWEEKLSKKGMEFCGK</sequence>
<evidence type="ECO:0008006" key="2">
    <source>
        <dbReference type="Google" id="ProtNLM"/>
    </source>
</evidence>
<dbReference type="Gene3D" id="3.40.1440.10">
    <property type="entry name" value="GIY-YIG endonuclease"/>
    <property type="match status" value="1"/>
</dbReference>
<accession>A0A645I122</accession>